<feature type="transmembrane region" description="Helical" evidence="1">
    <location>
        <begin position="78"/>
        <end position="97"/>
    </location>
</feature>
<feature type="transmembrane region" description="Helical" evidence="1">
    <location>
        <begin position="292"/>
        <end position="311"/>
    </location>
</feature>
<name>A0ABP9YG40_9FUNG</name>
<keyword evidence="1" id="KW-1133">Transmembrane helix</keyword>
<organism evidence="2 3">
    <name type="scientific">Helicostylum pulchrum</name>
    <dbReference type="NCBI Taxonomy" id="562976"/>
    <lineage>
        <taxon>Eukaryota</taxon>
        <taxon>Fungi</taxon>
        <taxon>Fungi incertae sedis</taxon>
        <taxon>Mucoromycota</taxon>
        <taxon>Mucoromycotina</taxon>
        <taxon>Mucoromycetes</taxon>
        <taxon>Mucorales</taxon>
        <taxon>Mucorineae</taxon>
        <taxon>Mucoraceae</taxon>
        <taxon>Helicostylum</taxon>
    </lineage>
</organism>
<feature type="transmembrane region" description="Helical" evidence="1">
    <location>
        <begin position="241"/>
        <end position="261"/>
    </location>
</feature>
<keyword evidence="1" id="KW-0472">Membrane</keyword>
<reference evidence="2 3" key="1">
    <citation type="submission" date="2024-04" db="EMBL/GenBank/DDBJ databases">
        <title>genome sequences of Mucor flavus KT1a and Helicostylum pulchrum KT1b strains isolation_sourced from the surface of a dry-aged beef.</title>
        <authorList>
            <person name="Toyotome T."/>
            <person name="Hosono M."/>
            <person name="Torimaru M."/>
            <person name="Fukuda K."/>
            <person name="Mikami N."/>
        </authorList>
    </citation>
    <scope>NUCLEOTIDE SEQUENCE [LARGE SCALE GENOMIC DNA]</scope>
    <source>
        <strain evidence="2 3">KT1b</strain>
    </source>
</reference>
<dbReference type="Proteomes" id="UP001476247">
    <property type="component" value="Unassembled WGS sequence"/>
</dbReference>
<feature type="transmembrane region" description="Helical" evidence="1">
    <location>
        <begin position="174"/>
        <end position="195"/>
    </location>
</feature>
<feature type="transmembrane region" description="Helical" evidence="1">
    <location>
        <begin position="109"/>
        <end position="131"/>
    </location>
</feature>
<comment type="caution">
    <text evidence="2">The sequence shown here is derived from an EMBL/GenBank/DDBJ whole genome shotgun (WGS) entry which is preliminary data.</text>
</comment>
<proteinExistence type="predicted"/>
<evidence type="ECO:0000313" key="3">
    <source>
        <dbReference type="Proteomes" id="UP001476247"/>
    </source>
</evidence>
<evidence type="ECO:0000313" key="2">
    <source>
        <dbReference type="EMBL" id="GAA5805795.1"/>
    </source>
</evidence>
<keyword evidence="3" id="KW-1185">Reference proteome</keyword>
<protein>
    <submittedName>
        <fullName evidence="2">Uncharacterized protein</fullName>
    </submittedName>
</protein>
<keyword evidence="1" id="KW-0812">Transmembrane</keyword>
<dbReference type="EMBL" id="BAABUJ010000051">
    <property type="protein sequence ID" value="GAA5805795.1"/>
    <property type="molecule type" value="Genomic_DNA"/>
</dbReference>
<evidence type="ECO:0000256" key="1">
    <source>
        <dbReference type="SAM" id="Phobius"/>
    </source>
</evidence>
<feature type="transmembrane region" description="Helical" evidence="1">
    <location>
        <begin position="7"/>
        <end position="25"/>
    </location>
</feature>
<accession>A0ABP9YG40</accession>
<gene>
    <name evidence="2" type="ORF">HPULCUR_011321</name>
</gene>
<sequence>MAFKKSSILFYLAVSPFGYLLLTHLHHVLLPFNLVHKAECRNPNQLLETYSAPGFHQLLDRIVCVLVRFCNQAINDPMCFPLTATLVGLATTSYTVMSVERVRLNNNRFLAPIMICFGNVIGTGVIAPMAWLPIYGWSLSSHVSKQVKAGTQHKAIRTKIASDSSKNYIEPSKIFGIAIAALFGQFLPVAMLVSFGSSLTQRNILALFQYFPLTYGLLESIVPFFAKELNCKTKKGSTDSIRLLYVAIASINTFLSFWVWIKWLQTTPAPDQFVKQWIDLFFSFGATKENPVAYMLMWDIIALFSTFTYWAWLEDGLDGVKTIVKNSVLFGPGSGLAIYAMKREARI</sequence>